<evidence type="ECO:0008006" key="3">
    <source>
        <dbReference type="Google" id="ProtNLM"/>
    </source>
</evidence>
<dbReference type="EMBL" id="JYDU01000090">
    <property type="protein sequence ID" value="KRX93357.1"/>
    <property type="molecule type" value="Genomic_DNA"/>
</dbReference>
<proteinExistence type="predicted"/>
<organism evidence="1 2">
    <name type="scientific">Trichinella pseudospiralis</name>
    <name type="common">Parasitic roundworm</name>
    <dbReference type="NCBI Taxonomy" id="6337"/>
    <lineage>
        <taxon>Eukaryota</taxon>
        <taxon>Metazoa</taxon>
        <taxon>Ecdysozoa</taxon>
        <taxon>Nematoda</taxon>
        <taxon>Enoplea</taxon>
        <taxon>Dorylaimia</taxon>
        <taxon>Trichinellida</taxon>
        <taxon>Trichinellidae</taxon>
        <taxon>Trichinella</taxon>
    </lineage>
</organism>
<evidence type="ECO:0000313" key="2">
    <source>
        <dbReference type="Proteomes" id="UP000054815"/>
    </source>
</evidence>
<sequence length="236" mass="26710">MWITIDVRLAAKHITRCFLDFFIYKFCQSVNQKLLPISTAMYEQQYRNRTETLFVPPATSICPILKHNGSRTTLLSMFKIICTVKLLHHESYMQGKEKTSTSQFVQVPTDNKGCAEEVALKLLESFLTFSTANILQFNNGQVFSNAIIAELKTCWPVLKLVTRHPQNHGTVERLYGVLQDKLAIWISRKMLIPFHIGLICAERVPDVDRAAEDLKIFLVAIIAECKGLCTVGCGEG</sequence>
<dbReference type="STRING" id="6337.A0A0V0XZH2"/>
<dbReference type="Proteomes" id="UP000054815">
    <property type="component" value="Unassembled WGS sequence"/>
</dbReference>
<dbReference type="AlphaFoldDB" id="A0A0V0XZH2"/>
<accession>A0A0V0XZH2</accession>
<protein>
    <recommendedName>
        <fullName evidence="3">SCAN domain-containing protein 3</fullName>
    </recommendedName>
</protein>
<reference evidence="1 2" key="1">
    <citation type="submission" date="2015-01" db="EMBL/GenBank/DDBJ databases">
        <title>Evolution of Trichinella species and genotypes.</title>
        <authorList>
            <person name="Korhonen P.K."/>
            <person name="Edoardo P."/>
            <person name="Giuseppe L.R."/>
            <person name="Gasser R.B."/>
        </authorList>
    </citation>
    <scope>NUCLEOTIDE SEQUENCE [LARGE SCALE GENOMIC DNA]</scope>
    <source>
        <strain evidence="1">ISS141</strain>
    </source>
</reference>
<comment type="caution">
    <text evidence="1">The sequence shown here is derived from an EMBL/GenBank/DDBJ whole genome shotgun (WGS) entry which is preliminary data.</text>
</comment>
<name>A0A0V0XZH2_TRIPS</name>
<evidence type="ECO:0000313" key="1">
    <source>
        <dbReference type="EMBL" id="KRX93357.1"/>
    </source>
</evidence>
<gene>
    <name evidence="1" type="ORF">T4E_6883</name>
</gene>